<feature type="compositionally biased region" description="Basic and acidic residues" evidence="1">
    <location>
        <begin position="15"/>
        <end position="57"/>
    </location>
</feature>
<protein>
    <submittedName>
        <fullName evidence="2">Uncharacterized protein</fullName>
    </submittedName>
</protein>
<dbReference type="AlphaFoldDB" id="A0A6B9V9Q0"/>
<accession>A0A6B9V9Q0</accession>
<feature type="region of interest" description="Disordered" evidence="1">
    <location>
        <begin position="1"/>
        <end position="57"/>
    </location>
</feature>
<gene>
    <name evidence="2" type="ORF">DS421_19g652560</name>
</gene>
<evidence type="ECO:0000313" key="3">
    <source>
        <dbReference type="Proteomes" id="UP000464620"/>
    </source>
</evidence>
<sequence>MVTSYEMTQWRTQRQVREQSSGRDGRRGNREKNGYDGRVMDKNAANREHDAMRVISR</sequence>
<feature type="compositionally biased region" description="Polar residues" evidence="1">
    <location>
        <begin position="1"/>
        <end position="13"/>
    </location>
</feature>
<name>A0A6B9V9Q0_ARAHY</name>
<evidence type="ECO:0000313" key="2">
    <source>
        <dbReference type="EMBL" id="QHN77421.1"/>
    </source>
</evidence>
<proteinExistence type="predicted"/>
<dbReference type="Proteomes" id="UP000464620">
    <property type="component" value="Chromosome B09"/>
</dbReference>
<evidence type="ECO:0000256" key="1">
    <source>
        <dbReference type="SAM" id="MobiDB-lite"/>
    </source>
</evidence>
<dbReference type="EMBL" id="CP031001">
    <property type="protein sequence ID" value="QHN77421.1"/>
    <property type="molecule type" value="Genomic_DNA"/>
</dbReference>
<reference evidence="2 3" key="1">
    <citation type="submission" date="2020-01" db="EMBL/GenBank/DDBJ databases">
        <title>Genome sequence of Arachis hypogaea, cultivar Shitouqi.</title>
        <authorList>
            <person name="Zhuang W."/>
            <person name="Chen H."/>
            <person name="Varshney R."/>
            <person name="Wang D."/>
            <person name="Ming R."/>
        </authorList>
    </citation>
    <scope>NUCLEOTIDE SEQUENCE [LARGE SCALE GENOMIC DNA]</scope>
    <source>
        <tissue evidence="2">Young leaf</tissue>
    </source>
</reference>
<organism evidence="2 3">
    <name type="scientific">Arachis hypogaea</name>
    <name type="common">Peanut</name>
    <dbReference type="NCBI Taxonomy" id="3818"/>
    <lineage>
        <taxon>Eukaryota</taxon>
        <taxon>Viridiplantae</taxon>
        <taxon>Streptophyta</taxon>
        <taxon>Embryophyta</taxon>
        <taxon>Tracheophyta</taxon>
        <taxon>Spermatophyta</taxon>
        <taxon>Magnoliopsida</taxon>
        <taxon>eudicotyledons</taxon>
        <taxon>Gunneridae</taxon>
        <taxon>Pentapetalae</taxon>
        <taxon>rosids</taxon>
        <taxon>fabids</taxon>
        <taxon>Fabales</taxon>
        <taxon>Fabaceae</taxon>
        <taxon>Papilionoideae</taxon>
        <taxon>50 kb inversion clade</taxon>
        <taxon>dalbergioids sensu lato</taxon>
        <taxon>Dalbergieae</taxon>
        <taxon>Pterocarpus clade</taxon>
        <taxon>Arachis</taxon>
    </lineage>
</organism>